<dbReference type="FunFam" id="2.40.10.120:FF:000002">
    <property type="entry name" value="HtrA serine peptidase 3"/>
    <property type="match status" value="1"/>
</dbReference>
<feature type="domain" description="Kazal-like" evidence="17">
    <location>
        <begin position="100"/>
        <end position="153"/>
    </location>
</feature>
<dbReference type="EMBL" id="JAFIRN010000018">
    <property type="protein sequence ID" value="KAG5831111.1"/>
    <property type="molecule type" value="Genomic_DNA"/>
</dbReference>
<reference evidence="18" key="1">
    <citation type="submission" date="2021-01" db="EMBL/GenBank/DDBJ databases">
        <title>A chromosome-scale assembly of European eel, Anguilla anguilla.</title>
        <authorList>
            <person name="Henkel C."/>
            <person name="Jong-Raadsen S.A."/>
            <person name="Dufour S."/>
            <person name="Weltzien F.-A."/>
            <person name="Palstra A.P."/>
            <person name="Pelster B."/>
            <person name="Spaink H.P."/>
            <person name="Van Den Thillart G.E."/>
            <person name="Jansen H."/>
            <person name="Zahm M."/>
            <person name="Klopp C."/>
            <person name="Cedric C."/>
            <person name="Louis A."/>
            <person name="Berthelot C."/>
            <person name="Parey E."/>
            <person name="Roest Crollius H."/>
            <person name="Montfort J."/>
            <person name="Robinson-Rechavi M."/>
            <person name="Bucao C."/>
            <person name="Bouchez O."/>
            <person name="Gislard M."/>
            <person name="Lluch J."/>
            <person name="Milhes M."/>
            <person name="Lampietro C."/>
            <person name="Lopez Roques C."/>
            <person name="Donnadieu C."/>
            <person name="Braasch I."/>
            <person name="Desvignes T."/>
            <person name="Postlethwait J."/>
            <person name="Bobe J."/>
            <person name="Guiguen Y."/>
            <person name="Dirks R."/>
        </authorList>
    </citation>
    <scope>NUCLEOTIDE SEQUENCE</scope>
    <source>
        <strain evidence="18">Tag_6206</strain>
        <tissue evidence="18">Liver</tissue>
    </source>
</reference>
<dbReference type="GO" id="GO:0012501">
    <property type="term" value="P:programmed cell death"/>
    <property type="evidence" value="ECO:0007669"/>
    <property type="project" value="TreeGrafter"/>
</dbReference>
<dbReference type="PANTHER" id="PTHR22939:SF13">
    <property type="entry name" value="SERINE PROTEASE HTRA1"/>
    <property type="match status" value="1"/>
</dbReference>
<name>A0A9D3LJ55_ANGAN</name>
<dbReference type="Gene3D" id="2.40.10.120">
    <property type="match status" value="1"/>
</dbReference>
<dbReference type="GO" id="GO:0005576">
    <property type="term" value="C:extracellular region"/>
    <property type="evidence" value="ECO:0007669"/>
    <property type="project" value="UniProtKB-SubCell"/>
</dbReference>
<dbReference type="PROSITE" id="PS50106">
    <property type="entry name" value="PDZ"/>
    <property type="match status" value="1"/>
</dbReference>
<evidence type="ECO:0000256" key="11">
    <source>
        <dbReference type="ARBA" id="ARBA00023183"/>
    </source>
</evidence>
<evidence type="ECO:0000256" key="3">
    <source>
        <dbReference type="ARBA" id="ARBA00010541"/>
    </source>
</evidence>
<dbReference type="GO" id="GO:0005829">
    <property type="term" value="C:cytosol"/>
    <property type="evidence" value="ECO:0007669"/>
    <property type="project" value="UniProtKB-SubCell"/>
</dbReference>
<evidence type="ECO:0000256" key="13">
    <source>
        <dbReference type="ARBA" id="ARBA00063274"/>
    </source>
</evidence>
<dbReference type="Pfam" id="PF13365">
    <property type="entry name" value="Trypsin_2"/>
    <property type="match status" value="1"/>
</dbReference>
<comment type="caution">
    <text evidence="18">The sequence shown here is derived from an EMBL/GenBank/DDBJ whole genome shotgun (WGS) entry which is preliminary data.</text>
</comment>
<evidence type="ECO:0000256" key="6">
    <source>
        <dbReference type="ARBA" id="ARBA00022670"/>
    </source>
</evidence>
<evidence type="ECO:0000256" key="7">
    <source>
        <dbReference type="ARBA" id="ARBA00022729"/>
    </source>
</evidence>
<evidence type="ECO:0000256" key="8">
    <source>
        <dbReference type="ARBA" id="ARBA00022801"/>
    </source>
</evidence>
<keyword evidence="5" id="KW-0964">Secreted</keyword>
<dbReference type="SUPFAM" id="SSF100895">
    <property type="entry name" value="Kazal-type serine protease inhibitors"/>
    <property type="match status" value="1"/>
</dbReference>
<comment type="similarity">
    <text evidence="3">Belongs to the peptidase S1C family.</text>
</comment>
<dbReference type="InterPro" id="IPR002350">
    <property type="entry name" value="Kazal_dom"/>
</dbReference>
<evidence type="ECO:0000313" key="19">
    <source>
        <dbReference type="Proteomes" id="UP001044222"/>
    </source>
</evidence>
<sequence>MIWQLLCAGFIIMPLVVESSVSRRYVIGCPARCDKSSCPPVSANCLAGEILDQCGCCKVCAAGEGEACGGFGRLGDPVCGDGMECSVSDGVGYSVTVRRRGKSGVCACKSSESVCGSDGVSYRNICELKRVSNRAQKLKKPPVIFIQRGACGQGRDNPDSLRHKYNFIADVVEKIGPAVVHIELYRKMAFSKREVAVASGSGFMVSEDGLIVTNAHVVANKHRVKVELKSGASFDAKIKDVDEKADIALIKIDTPAKVPVLLLGRSADLRPGEFVVAIGSPFSLQNTVTTGIVSTTQRGGRELGLRNSDMDYIQTDAIINYGNSGGPLVNLDGEVIGINTLKVTAGISFAIPSDKIRQFLAESHDRQSKGTMVIKKKYIGVRMMTLTPALAKELKGKQKDFPDVTSGAYVIEVIPKTPAATGGLREHDVIITINGQRISSAGDVSNAIKRDSTLRLVVRRGNEDAILTIIPEEIDP</sequence>
<keyword evidence="9" id="KW-0720">Serine protease</keyword>
<dbReference type="InterPro" id="IPR001940">
    <property type="entry name" value="Peptidase_S1C"/>
</dbReference>
<dbReference type="GO" id="GO:0006508">
    <property type="term" value="P:proteolysis"/>
    <property type="evidence" value="ECO:0007669"/>
    <property type="project" value="UniProtKB-KW"/>
</dbReference>
<protein>
    <submittedName>
        <fullName evidence="18">Uncharacterized protein</fullName>
    </submittedName>
</protein>
<accession>A0A9D3LJ55</accession>
<dbReference type="GO" id="GO:0019838">
    <property type="term" value="F:growth factor binding"/>
    <property type="evidence" value="ECO:0007669"/>
    <property type="project" value="UniProtKB-KW"/>
</dbReference>
<dbReference type="Gene3D" id="2.30.42.10">
    <property type="match status" value="1"/>
</dbReference>
<dbReference type="Gene3D" id="4.10.40.20">
    <property type="match status" value="1"/>
</dbReference>
<dbReference type="GO" id="GO:0043065">
    <property type="term" value="P:positive regulation of apoptotic process"/>
    <property type="evidence" value="ECO:0007669"/>
    <property type="project" value="TreeGrafter"/>
</dbReference>
<keyword evidence="10" id="KW-1015">Disulfide bond</keyword>
<feature type="signal peptide" evidence="14">
    <location>
        <begin position="1"/>
        <end position="19"/>
    </location>
</feature>
<evidence type="ECO:0000259" key="17">
    <source>
        <dbReference type="PROSITE" id="PS51465"/>
    </source>
</evidence>
<dbReference type="PANTHER" id="PTHR22939">
    <property type="entry name" value="SERINE PROTEASE FAMILY S1C HTRA-RELATED"/>
    <property type="match status" value="1"/>
</dbReference>
<dbReference type="FunFam" id="3.30.60.30:FF:000026">
    <property type="entry name" value="Insulin-like growth factor-binding protein 7"/>
    <property type="match status" value="1"/>
</dbReference>
<comment type="function">
    <text evidence="12">Serine protease with a variety of targets, including extracellular matrix proteins and proteoglycans. Through cleavage of proteoglycans, may release soluble FGF-glycosaminoglycan complexes that promote the range and intensity of FGF signals in the extracellular space. Regulates the availability of insulin-like growth factors (IGFs) by cleaving IGF-binding proteins. Inhibits signaling mediated by TGF-beta family members. Consequently, may regulate many physiological processes. Intracellularly, degrades TSC2, leading to the activation of TSC2 downstream targets.</text>
</comment>
<dbReference type="PROSITE" id="PS51323">
    <property type="entry name" value="IGFBP_N_2"/>
    <property type="match status" value="1"/>
</dbReference>
<keyword evidence="19" id="KW-1185">Reference proteome</keyword>
<keyword evidence="7 14" id="KW-0732">Signal</keyword>
<feature type="domain" description="PDZ" evidence="15">
    <location>
        <begin position="371"/>
        <end position="462"/>
    </location>
</feature>
<dbReference type="SMART" id="SM00121">
    <property type="entry name" value="IB"/>
    <property type="match status" value="1"/>
</dbReference>
<dbReference type="AlphaFoldDB" id="A0A9D3LJ55"/>
<evidence type="ECO:0000259" key="15">
    <source>
        <dbReference type="PROSITE" id="PS50106"/>
    </source>
</evidence>
<dbReference type="InterPro" id="IPR000867">
    <property type="entry name" value="IGFBP-like"/>
</dbReference>
<dbReference type="FunFam" id="2.30.42.10:FF:000142">
    <property type="entry name" value="Serine protease HTRA1"/>
    <property type="match status" value="1"/>
</dbReference>
<dbReference type="GO" id="GO:0004252">
    <property type="term" value="F:serine-type endopeptidase activity"/>
    <property type="evidence" value="ECO:0007669"/>
    <property type="project" value="InterPro"/>
</dbReference>
<evidence type="ECO:0000259" key="16">
    <source>
        <dbReference type="PROSITE" id="PS51323"/>
    </source>
</evidence>
<organism evidence="18 19">
    <name type="scientific">Anguilla anguilla</name>
    <name type="common">European freshwater eel</name>
    <name type="synonym">Muraena anguilla</name>
    <dbReference type="NCBI Taxonomy" id="7936"/>
    <lineage>
        <taxon>Eukaryota</taxon>
        <taxon>Metazoa</taxon>
        <taxon>Chordata</taxon>
        <taxon>Craniata</taxon>
        <taxon>Vertebrata</taxon>
        <taxon>Euteleostomi</taxon>
        <taxon>Actinopterygii</taxon>
        <taxon>Neopterygii</taxon>
        <taxon>Teleostei</taxon>
        <taxon>Anguilliformes</taxon>
        <taxon>Anguillidae</taxon>
        <taxon>Anguilla</taxon>
    </lineage>
</organism>
<dbReference type="Pfam" id="PF07648">
    <property type="entry name" value="Kazal_2"/>
    <property type="match status" value="1"/>
</dbReference>
<evidence type="ECO:0000256" key="4">
    <source>
        <dbReference type="ARBA" id="ARBA00022490"/>
    </source>
</evidence>
<dbReference type="InterPro" id="IPR036034">
    <property type="entry name" value="PDZ_sf"/>
</dbReference>
<dbReference type="InterPro" id="IPR009030">
    <property type="entry name" value="Growth_fac_rcpt_cys_sf"/>
</dbReference>
<evidence type="ECO:0000256" key="5">
    <source>
        <dbReference type="ARBA" id="ARBA00022525"/>
    </source>
</evidence>
<dbReference type="CDD" id="cd06785">
    <property type="entry name" value="cpPDZ_HtrA-like"/>
    <property type="match status" value="1"/>
</dbReference>
<dbReference type="Pfam" id="PF00219">
    <property type="entry name" value="IGFBP"/>
    <property type="match status" value="1"/>
</dbReference>
<dbReference type="InterPro" id="IPR036058">
    <property type="entry name" value="Kazal_dom_sf"/>
</dbReference>
<evidence type="ECO:0000256" key="1">
    <source>
        <dbReference type="ARBA" id="ARBA00004514"/>
    </source>
</evidence>
<evidence type="ECO:0000256" key="12">
    <source>
        <dbReference type="ARBA" id="ARBA00058100"/>
    </source>
</evidence>
<dbReference type="Pfam" id="PF13180">
    <property type="entry name" value="PDZ_2"/>
    <property type="match status" value="1"/>
</dbReference>
<keyword evidence="6" id="KW-0645">Protease</keyword>
<dbReference type="SMART" id="SM00280">
    <property type="entry name" value="KAZAL"/>
    <property type="match status" value="1"/>
</dbReference>
<evidence type="ECO:0000256" key="14">
    <source>
        <dbReference type="SAM" id="SignalP"/>
    </source>
</evidence>
<evidence type="ECO:0000313" key="18">
    <source>
        <dbReference type="EMBL" id="KAG5831111.1"/>
    </source>
</evidence>
<dbReference type="InterPro" id="IPR009003">
    <property type="entry name" value="Peptidase_S1_PA"/>
</dbReference>
<gene>
    <name evidence="18" type="ORF">ANANG_G00300380</name>
</gene>
<evidence type="ECO:0000256" key="9">
    <source>
        <dbReference type="ARBA" id="ARBA00022825"/>
    </source>
</evidence>
<keyword evidence="8" id="KW-0378">Hydrolase</keyword>
<dbReference type="SUPFAM" id="SSF57184">
    <property type="entry name" value="Growth factor receptor domain"/>
    <property type="match status" value="1"/>
</dbReference>
<keyword evidence="11" id="KW-0340">Growth factor binding</keyword>
<dbReference type="PRINTS" id="PR00834">
    <property type="entry name" value="PROTEASES2C"/>
</dbReference>
<dbReference type="SMART" id="SM00228">
    <property type="entry name" value="PDZ"/>
    <property type="match status" value="1"/>
</dbReference>
<dbReference type="CDD" id="cd00104">
    <property type="entry name" value="KAZAL_FS"/>
    <property type="match status" value="1"/>
</dbReference>
<evidence type="ECO:0000256" key="10">
    <source>
        <dbReference type="ARBA" id="ARBA00023157"/>
    </source>
</evidence>
<dbReference type="SUPFAM" id="SSF50156">
    <property type="entry name" value="PDZ domain-like"/>
    <property type="match status" value="1"/>
</dbReference>
<feature type="chain" id="PRO_5038910373" evidence="14">
    <location>
        <begin position="20"/>
        <end position="476"/>
    </location>
</feature>
<dbReference type="Gene3D" id="3.30.60.30">
    <property type="match status" value="1"/>
</dbReference>
<dbReference type="SUPFAM" id="SSF50494">
    <property type="entry name" value="Trypsin-like serine proteases"/>
    <property type="match status" value="1"/>
</dbReference>
<comment type="subunit">
    <text evidence="13">Forms homotrimers. In the presence of substrate, may form higher-order multimers in a PDZ-independent manner.</text>
</comment>
<feature type="domain" description="IGFBP N-terminal" evidence="16">
    <location>
        <begin position="25"/>
        <end position="109"/>
    </location>
</feature>
<dbReference type="Proteomes" id="UP001044222">
    <property type="component" value="Chromosome 18"/>
</dbReference>
<evidence type="ECO:0000256" key="2">
    <source>
        <dbReference type="ARBA" id="ARBA00004613"/>
    </source>
</evidence>
<proteinExistence type="inferred from homology"/>
<dbReference type="PROSITE" id="PS51465">
    <property type="entry name" value="KAZAL_2"/>
    <property type="match status" value="1"/>
</dbReference>
<keyword evidence="4" id="KW-0963">Cytoplasm</keyword>
<dbReference type="InterPro" id="IPR001478">
    <property type="entry name" value="PDZ"/>
</dbReference>
<comment type="subcellular location">
    <subcellularLocation>
        <location evidence="1">Cytoplasm</location>
        <location evidence="1">Cytosol</location>
    </subcellularLocation>
    <subcellularLocation>
        <location evidence="2">Secreted</location>
    </subcellularLocation>
</comment>